<accession>A0A6M4WG75</accession>
<keyword evidence="2" id="KW-1185">Reference proteome</keyword>
<dbReference type="Proteomes" id="UP000502665">
    <property type="component" value="Chromosome"/>
</dbReference>
<dbReference type="AlphaFoldDB" id="A0A6M4WG75"/>
<name>A0A6M4WG75_9ACTN</name>
<gene>
    <name evidence="1" type="ORF">G9272_31975</name>
</gene>
<dbReference type="RefSeq" id="WP_171394574.1">
    <property type="nucleotide sequence ID" value="NZ_CP049838.1"/>
</dbReference>
<protein>
    <submittedName>
        <fullName evidence="1">Uncharacterized protein</fullName>
    </submittedName>
</protein>
<evidence type="ECO:0000313" key="1">
    <source>
        <dbReference type="EMBL" id="QJS98920.1"/>
    </source>
</evidence>
<sequence>MAQTFDFPDTLLALESRAWEEIQAGRLTVGTAAAVQVAVREFAAEGGHDRYAVEMGLKKTVRHPDVT</sequence>
<evidence type="ECO:0000313" key="2">
    <source>
        <dbReference type="Proteomes" id="UP000502665"/>
    </source>
</evidence>
<reference evidence="1" key="1">
    <citation type="submission" date="2020-03" db="EMBL/GenBank/DDBJ databases">
        <title>Molecular networking-based the target discovery of potent antiproliferative macrolactams: 5/6/7/16 polycyclic ansamycins and glycosylated trienomycin from Streptomyces cacaoi subsp. asoensis.</title>
        <authorList>
            <person name="Liu L.-L."/>
        </authorList>
    </citation>
    <scope>NUCLEOTIDE SEQUENCE [LARGE SCALE GENOMIC DNA]</scope>
    <source>
        <strain evidence="1">H2S5</strain>
    </source>
</reference>
<dbReference type="EMBL" id="CP049838">
    <property type="protein sequence ID" value="QJS98920.1"/>
    <property type="molecule type" value="Genomic_DNA"/>
</dbReference>
<proteinExistence type="predicted"/>
<organism evidence="1 2">
    <name type="scientific">Streptomyces asoensis</name>
    <dbReference type="NCBI Taxonomy" id="249586"/>
    <lineage>
        <taxon>Bacteria</taxon>
        <taxon>Bacillati</taxon>
        <taxon>Actinomycetota</taxon>
        <taxon>Actinomycetes</taxon>
        <taxon>Kitasatosporales</taxon>
        <taxon>Streptomycetaceae</taxon>
        <taxon>Streptomyces</taxon>
    </lineage>
</organism>